<feature type="chain" id="PRO_5012035972" evidence="1">
    <location>
        <begin position="22"/>
        <end position="81"/>
    </location>
</feature>
<name>A0A220W0C4_9ECHI</name>
<dbReference type="EMBL" id="MF155225">
    <property type="protein sequence ID" value="ASK86235.1"/>
    <property type="molecule type" value="mRNA"/>
</dbReference>
<keyword evidence="1" id="KW-0732">Signal</keyword>
<evidence type="ECO:0000256" key="1">
    <source>
        <dbReference type="SAM" id="SignalP"/>
    </source>
</evidence>
<proteinExistence type="evidence at transcript level"/>
<dbReference type="AlphaFoldDB" id="A0A220W0C4"/>
<accession>A0A220W0C4</accession>
<protein>
    <submittedName>
        <fullName evidence="2">Atrial natriuretic peptide transcript variant 1</fullName>
    </submittedName>
</protein>
<reference evidence="2" key="1">
    <citation type="journal article" date="2017" name="J. ISSAAS">
        <title>Ophiuroid Phylotranscriptomics Enables Discovery Of Novel Echinoderm Representatives Of Bilaterian Neuropeptide Families And Reconstruction Of Neuropeptide Precursor Evolution Over ~270 Million Years.</title>
        <authorList>
            <person name="Zandawala M."/>
            <person name="Yanez L.A."/>
            <person name="Moghul I."/>
            <person name="Delroisse J."/>
            <person name="Abylkassimova N."/>
            <person name="Hugall A."/>
            <person name="O'Hara T."/>
            <person name="Elphick M.R."/>
        </authorList>
    </citation>
    <scope>NUCLEOTIDE SEQUENCE</scope>
</reference>
<feature type="signal peptide" evidence="1">
    <location>
        <begin position="1"/>
        <end position="21"/>
    </location>
</feature>
<sequence>MKSLTLTIFVVLASFVLLTHALEDDEAADLMDQMLAQLSEMKEKRARNKGCNTNLFMDHIGSPAWCRRKRSRILPKLDDME</sequence>
<organism evidence="2">
    <name type="scientific">Ophionotus victoriae</name>
    <dbReference type="NCBI Taxonomy" id="667017"/>
    <lineage>
        <taxon>Eukaryota</taxon>
        <taxon>Metazoa</taxon>
        <taxon>Echinodermata</taxon>
        <taxon>Eleutherozoa</taxon>
        <taxon>Asterozoa</taxon>
        <taxon>Ophiuroidea</taxon>
        <taxon>Myophiuroidea</taxon>
        <taxon>Metophiurida</taxon>
        <taxon>Ophintegrida</taxon>
        <taxon>Amphilepidida</taxon>
        <taxon>Ophiurina</taxon>
        <taxon>Chilophiurina</taxon>
        <taxon>Ophiuridae</taxon>
        <taxon>Ophiurinae</taxon>
        <taxon>Ophionotus</taxon>
    </lineage>
</organism>
<evidence type="ECO:0000313" key="2">
    <source>
        <dbReference type="EMBL" id="ASK86235.1"/>
    </source>
</evidence>